<feature type="compositionally biased region" description="Low complexity" evidence="1">
    <location>
        <begin position="236"/>
        <end position="247"/>
    </location>
</feature>
<evidence type="ECO:0000313" key="3">
    <source>
        <dbReference type="EMBL" id="TKR28061.1"/>
    </source>
</evidence>
<protein>
    <recommendedName>
        <fullName evidence="2">DUF8009 domain-containing protein</fullName>
    </recommendedName>
</protein>
<gene>
    <name evidence="3" type="ORF">DM868_02970</name>
</gene>
<feature type="compositionally biased region" description="Acidic residues" evidence="1">
    <location>
        <begin position="1"/>
        <end position="11"/>
    </location>
</feature>
<evidence type="ECO:0000256" key="1">
    <source>
        <dbReference type="SAM" id="MobiDB-lite"/>
    </source>
</evidence>
<reference evidence="3 4" key="1">
    <citation type="submission" date="2019-04" db="EMBL/GenBank/DDBJ databases">
        <title>Natronomonas sp. F20-122 a newhaloarchaeon isolated from a saline saltern of Isla Bacuta, Huelva, Spain.</title>
        <authorList>
            <person name="Duran-Viseras A."/>
            <person name="Sanchez-Porro C."/>
            <person name="Ventosa A."/>
        </authorList>
    </citation>
    <scope>NUCLEOTIDE SEQUENCE [LARGE SCALE GENOMIC DNA]</scope>
    <source>
        <strain evidence="3 4">F20-122</strain>
    </source>
</reference>
<dbReference type="AlphaFoldDB" id="A0A4U5JI89"/>
<organism evidence="3 4">
    <name type="scientific">Natronomonas salsuginis</name>
    <dbReference type="NCBI Taxonomy" id="2217661"/>
    <lineage>
        <taxon>Archaea</taxon>
        <taxon>Methanobacteriati</taxon>
        <taxon>Methanobacteriota</taxon>
        <taxon>Stenosarchaea group</taxon>
        <taxon>Halobacteria</taxon>
        <taxon>Halobacteriales</taxon>
        <taxon>Natronomonadaceae</taxon>
        <taxon>Natronomonas</taxon>
    </lineage>
</organism>
<keyword evidence="4" id="KW-1185">Reference proteome</keyword>
<name>A0A4U5JI89_9EURY</name>
<feature type="region of interest" description="Disordered" evidence="1">
    <location>
        <begin position="228"/>
        <end position="247"/>
    </location>
</feature>
<sequence>MPPNDSFDDDSGSVGRGAADTGATDADSESGTPADTEASPEPAEVDEATDDPTDVDGDHPGNDESGDEPDTADEGDGEDEEEYDPASISNIERIVLDPDELVRSFAYNGQEEIGRKGKVVFSLTPPFTETMEPALRHLEDDSRESKEEGEIHLRPFRLVFDGRKVIDQRPTRRLAIEELDEEEPDDATIEAWLDEAMATWTAHVRDNLAESVDIFSPHGMAIVDVEFEESSEAVEESWGSSEESTDA</sequence>
<feature type="compositionally biased region" description="Acidic residues" evidence="1">
    <location>
        <begin position="43"/>
        <end position="55"/>
    </location>
</feature>
<dbReference type="OrthoDB" id="242438at2157"/>
<feature type="compositionally biased region" description="Acidic residues" evidence="1">
    <location>
        <begin position="64"/>
        <end position="84"/>
    </location>
</feature>
<dbReference type="Proteomes" id="UP000308037">
    <property type="component" value="Unassembled WGS sequence"/>
</dbReference>
<dbReference type="Pfam" id="PF26033">
    <property type="entry name" value="DUF8009"/>
    <property type="match status" value="1"/>
</dbReference>
<feature type="domain" description="DUF8009" evidence="2">
    <location>
        <begin position="85"/>
        <end position="227"/>
    </location>
</feature>
<feature type="region of interest" description="Disordered" evidence="1">
    <location>
        <begin position="1"/>
        <end position="92"/>
    </location>
</feature>
<evidence type="ECO:0000259" key="2">
    <source>
        <dbReference type="Pfam" id="PF26033"/>
    </source>
</evidence>
<dbReference type="EMBL" id="QKNX01000001">
    <property type="protein sequence ID" value="TKR28061.1"/>
    <property type="molecule type" value="Genomic_DNA"/>
</dbReference>
<dbReference type="InterPro" id="IPR058322">
    <property type="entry name" value="DUF8009"/>
</dbReference>
<dbReference type="RefSeq" id="WP_137275360.1">
    <property type="nucleotide sequence ID" value="NZ_QKNX01000001.1"/>
</dbReference>
<accession>A0A4U5JI89</accession>
<evidence type="ECO:0000313" key="4">
    <source>
        <dbReference type="Proteomes" id="UP000308037"/>
    </source>
</evidence>
<comment type="caution">
    <text evidence="3">The sequence shown here is derived from an EMBL/GenBank/DDBJ whole genome shotgun (WGS) entry which is preliminary data.</text>
</comment>
<proteinExistence type="predicted"/>